<gene>
    <name evidence="1" type="ORF">OSTQU699_LOCUS503</name>
</gene>
<evidence type="ECO:0000313" key="1">
    <source>
        <dbReference type="EMBL" id="CAD7695142.1"/>
    </source>
</evidence>
<name>A0A8S1IP45_9CHLO</name>
<organism evidence="1 2">
    <name type="scientific">Ostreobium quekettii</name>
    <dbReference type="NCBI Taxonomy" id="121088"/>
    <lineage>
        <taxon>Eukaryota</taxon>
        <taxon>Viridiplantae</taxon>
        <taxon>Chlorophyta</taxon>
        <taxon>core chlorophytes</taxon>
        <taxon>Ulvophyceae</taxon>
        <taxon>TCBD clade</taxon>
        <taxon>Bryopsidales</taxon>
        <taxon>Ostreobineae</taxon>
        <taxon>Ostreobiaceae</taxon>
        <taxon>Ostreobium</taxon>
    </lineage>
</organism>
<dbReference type="Proteomes" id="UP000708148">
    <property type="component" value="Unassembled WGS sequence"/>
</dbReference>
<protein>
    <submittedName>
        <fullName evidence="1">Uncharacterized protein</fullName>
    </submittedName>
</protein>
<comment type="caution">
    <text evidence="1">The sequence shown here is derived from an EMBL/GenBank/DDBJ whole genome shotgun (WGS) entry which is preliminary data.</text>
</comment>
<reference evidence="1" key="1">
    <citation type="submission" date="2020-12" db="EMBL/GenBank/DDBJ databases">
        <authorList>
            <person name="Iha C."/>
        </authorList>
    </citation>
    <scope>NUCLEOTIDE SEQUENCE</scope>
</reference>
<sequence length="155" mass="16480">MAILDGDPGVGVRRPTDALLRENPLFRQLWACVVNALQSPGGYSANAVGLMAVATAPAACLPGGSLAASLFLCEPKGALRAIFVRFGLSAMDHASEDWRCRPARCGPSGVLSLWMCAGSTVLQGRCKQRDGRELPLGGLRHKESRTLSLMTWDEG</sequence>
<evidence type="ECO:0000313" key="2">
    <source>
        <dbReference type="Proteomes" id="UP000708148"/>
    </source>
</evidence>
<proteinExistence type="predicted"/>
<dbReference type="AlphaFoldDB" id="A0A8S1IP45"/>
<accession>A0A8S1IP45</accession>
<keyword evidence="2" id="KW-1185">Reference proteome</keyword>
<dbReference type="EMBL" id="CAJHUC010000311">
    <property type="protein sequence ID" value="CAD7695142.1"/>
    <property type="molecule type" value="Genomic_DNA"/>
</dbReference>